<sequence length="179" mass="19814">MNLQRRRQILSGILAIAGIGALIANQQPQTLAQLPESGYQAPSFTLQSISGREIKLAQFRGRPVMLNFFASWCPPCQAEAPDLVKMYDRYQGKIIFLGIDMTETDSPADVSAFMKKVGMTYPVLLDGMGKVARQYDVISIPTSFFINAQGKIVQRVEGAMNQQTLQTDLAQLSRPEVQT</sequence>
<dbReference type="InterPro" id="IPR017937">
    <property type="entry name" value="Thioredoxin_CS"/>
</dbReference>
<dbReference type="GO" id="GO:0016491">
    <property type="term" value="F:oxidoreductase activity"/>
    <property type="evidence" value="ECO:0007669"/>
    <property type="project" value="InterPro"/>
</dbReference>
<reference evidence="7 8" key="1">
    <citation type="submission" date="2016-11" db="EMBL/GenBank/DDBJ databases">
        <title>Comparative genomics of Acidibacillus ferroxidans species.</title>
        <authorList>
            <person name="Oliveira G."/>
            <person name="Nunes G."/>
            <person name="Oliveira R."/>
            <person name="Araujo F."/>
            <person name="Salim A."/>
            <person name="Scholte L."/>
            <person name="Morais D."/>
            <person name="Nancucheo I."/>
            <person name="Johnson D.B."/>
            <person name="Grail B."/>
            <person name="Bittencourt J."/>
            <person name="Valadares R."/>
        </authorList>
    </citation>
    <scope>NUCLEOTIDE SEQUENCE [LARGE SCALE GENOMIC DNA]</scope>
    <source>
        <strain evidence="7 8">Y002</strain>
    </source>
</reference>
<dbReference type="GO" id="GO:0016209">
    <property type="term" value="F:antioxidant activity"/>
    <property type="evidence" value="ECO:0007669"/>
    <property type="project" value="InterPro"/>
</dbReference>
<keyword evidence="3" id="KW-0812">Transmembrane</keyword>
<keyword evidence="5" id="KW-0676">Redox-active center</keyword>
<dbReference type="PROSITE" id="PS51352">
    <property type="entry name" value="THIOREDOXIN_2"/>
    <property type="match status" value="1"/>
</dbReference>
<dbReference type="Gene3D" id="3.40.30.10">
    <property type="entry name" value="Glutaredoxin"/>
    <property type="match status" value="1"/>
</dbReference>
<feature type="domain" description="Thioredoxin" evidence="6">
    <location>
        <begin position="35"/>
        <end position="174"/>
    </location>
</feature>
<protein>
    <recommendedName>
        <fullName evidence="6">Thioredoxin domain-containing protein</fullName>
    </recommendedName>
</protein>
<name>A0A2U3DAR0_SULT2</name>
<dbReference type="InterPro" id="IPR013766">
    <property type="entry name" value="Thioredoxin_domain"/>
</dbReference>
<dbReference type="Pfam" id="PF00578">
    <property type="entry name" value="AhpC-TSA"/>
    <property type="match status" value="1"/>
</dbReference>
<keyword evidence="3" id="KW-0735">Signal-anchor</keyword>
<evidence type="ECO:0000256" key="1">
    <source>
        <dbReference type="ARBA" id="ARBA00004196"/>
    </source>
</evidence>
<dbReference type="RefSeq" id="WP_181362874.1">
    <property type="nucleotide sequence ID" value="NZ_MPDK01000004.1"/>
</dbReference>
<evidence type="ECO:0000256" key="4">
    <source>
        <dbReference type="ARBA" id="ARBA00023157"/>
    </source>
</evidence>
<dbReference type="PROSITE" id="PS00194">
    <property type="entry name" value="THIOREDOXIN_1"/>
    <property type="match status" value="1"/>
</dbReference>
<evidence type="ECO:0000313" key="7">
    <source>
        <dbReference type="EMBL" id="PWI58361.1"/>
    </source>
</evidence>
<dbReference type="CDD" id="cd02966">
    <property type="entry name" value="TlpA_like_family"/>
    <property type="match status" value="1"/>
</dbReference>
<dbReference type="SUPFAM" id="SSF52833">
    <property type="entry name" value="Thioredoxin-like"/>
    <property type="match status" value="1"/>
</dbReference>
<dbReference type="AlphaFoldDB" id="A0A2U3DAR0"/>
<keyword evidence="8" id="KW-1185">Reference proteome</keyword>
<organism evidence="7 8">
    <name type="scientific">Sulfoacidibacillus thermotolerans</name>
    <name type="common">Acidibacillus sulfuroxidans</name>
    <dbReference type="NCBI Taxonomy" id="1765684"/>
    <lineage>
        <taxon>Bacteria</taxon>
        <taxon>Bacillati</taxon>
        <taxon>Bacillota</taxon>
        <taxon>Bacilli</taxon>
        <taxon>Bacillales</taxon>
        <taxon>Alicyclobacillaceae</taxon>
        <taxon>Sulfoacidibacillus</taxon>
    </lineage>
</organism>
<evidence type="ECO:0000256" key="3">
    <source>
        <dbReference type="ARBA" id="ARBA00022968"/>
    </source>
</evidence>
<dbReference type="InterPro" id="IPR000866">
    <property type="entry name" value="AhpC/TSA"/>
</dbReference>
<dbReference type="GO" id="GO:0017004">
    <property type="term" value="P:cytochrome complex assembly"/>
    <property type="evidence" value="ECO:0007669"/>
    <property type="project" value="UniProtKB-KW"/>
</dbReference>
<comment type="subcellular location">
    <subcellularLocation>
        <location evidence="1">Cell envelope</location>
    </subcellularLocation>
</comment>
<dbReference type="InterPro" id="IPR036249">
    <property type="entry name" value="Thioredoxin-like_sf"/>
</dbReference>
<dbReference type="Proteomes" id="UP000245380">
    <property type="component" value="Unassembled WGS sequence"/>
</dbReference>
<dbReference type="GO" id="GO:0030313">
    <property type="term" value="C:cell envelope"/>
    <property type="evidence" value="ECO:0007669"/>
    <property type="project" value="UniProtKB-SubCell"/>
</dbReference>
<dbReference type="PANTHER" id="PTHR42852">
    <property type="entry name" value="THIOL:DISULFIDE INTERCHANGE PROTEIN DSBE"/>
    <property type="match status" value="1"/>
</dbReference>
<keyword evidence="4" id="KW-1015">Disulfide bond</keyword>
<dbReference type="PANTHER" id="PTHR42852:SF6">
    <property type="entry name" value="THIOL:DISULFIDE INTERCHANGE PROTEIN DSBE"/>
    <property type="match status" value="1"/>
</dbReference>
<keyword evidence="2" id="KW-0201">Cytochrome c-type biogenesis</keyword>
<dbReference type="EMBL" id="MPDK01000004">
    <property type="protein sequence ID" value="PWI58361.1"/>
    <property type="molecule type" value="Genomic_DNA"/>
</dbReference>
<dbReference type="InterPro" id="IPR050553">
    <property type="entry name" value="Thioredoxin_ResA/DsbE_sf"/>
</dbReference>
<evidence type="ECO:0000256" key="2">
    <source>
        <dbReference type="ARBA" id="ARBA00022748"/>
    </source>
</evidence>
<evidence type="ECO:0000313" key="8">
    <source>
        <dbReference type="Proteomes" id="UP000245380"/>
    </source>
</evidence>
<gene>
    <name evidence="7" type="ORF">BM613_03850</name>
</gene>
<comment type="caution">
    <text evidence="7">The sequence shown here is derived from an EMBL/GenBank/DDBJ whole genome shotgun (WGS) entry which is preliminary data.</text>
</comment>
<accession>A0A2U3DAR0</accession>
<evidence type="ECO:0000259" key="6">
    <source>
        <dbReference type="PROSITE" id="PS51352"/>
    </source>
</evidence>
<evidence type="ECO:0000256" key="5">
    <source>
        <dbReference type="ARBA" id="ARBA00023284"/>
    </source>
</evidence>
<proteinExistence type="predicted"/>